<gene>
    <name evidence="1" type="ORF">HINF_LOCUS36570</name>
</gene>
<evidence type="ECO:0000313" key="2">
    <source>
        <dbReference type="Proteomes" id="UP001642409"/>
    </source>
</evidence>
<dbReference type="EMBL" id="CAXDID020000134">
    <property type="protein sequence ID" value="CAL6036764.1"/>
    <property type="molecule type" value="Genomic_DNA"/>
</dbReference>
<dbReference type="Proteomes" id="UP001642409">
    <property type="component" value="Unassembled WGS sequence"/>
</dbReference>
<protein>
    <submittedName>
        <fullName evidence="1">Hypothetical_protein</fullName>
    </submittedName>
</protein>
<name>A0ABP1JEI3_9EUKA</name>
<sequence length="172" mass="20563">MLLDIAHVNKSLYLKLPLRGRLAELHFFVLLTNGNKPKVNHFELKNPQRVPVLSGTAKFLPKTVFRFSQFFVQSKLNYKYFYLLSAPITSSINSLMYVYQFQWSGLKLKRNPLLFNILFGTKENLCAIRKWQWMTKVFMFSSHNFFYCLLNQFQQIYGFQPSYQNQYLQKKF</sequence>
<reference evidence="1 2" key="1">
    <citation type="submission" date="2024-07" db="EMBL/GenBank/DDBJ databases">
        <authorList>
            <person name="Akdeniz Z."/>
        </authorList>
    </citation>
    <scope>NUCLEOTIDE SEQUENCE [LARGE SCALE GENOMIC DNA]</scope>
</reference>
<comment type="caution">
    <text evidence="1">The sequence shown here is derived from an EMBL/GenBank/DDBJ whole genome shotgun (WGS) entry which is preliminary data.</text>
</comment>
<evidence type="ECO:0000313" key="1">
    <source>
        <dbReference type="EMBL" id="CAL6036764.1"/>
    </source>
</evidence>
<organism evidence="1 2">
    <name type="scientific">Hexamita inflata</name>
    <dbReference type="NCBI Taxonomy" id="28002"/>
    <lineage>
        <taxon>Eukaryota</taxon>
        <taxon>Metamonada</taxon>
        <taxon>Diplomonadida</taxon>
        <taxon>Hexamitidae</taxon>
        <taxon>Hexamitinae</taxon>
        <taxon>Hexamita</taxon>
    </lineage>
</organism>
<accession>A0ABP1JEI3</accession>
<keyword evidence="2" id="KW-1185">Reference proteome</keyword>
<proteinExistence type="predicted"/>